<dbReference type="SUPFAM" id="SSF52047">
    <property type="entry name" value="RNI-like"/>
    <property type="match status" value="1"/>
</dbReference>
<protein>
    <recommendedName>
        <fullName evidence="3">F-box domain-containing protein</fullName>
    </recommendedName>
</protein>
<reference evidence="1 2" key="1">
    <citation type="submission" date="2019-01" db="EMBL/GenBank/DDBJ databases">
        <title>Draft genome sequences of three monokaryotic isolates of the white-rot basidiomycete fungus Dichomitus squalens.</title>
        <authorList>
            <consortium name="DOE Joint Genome Institute"/>
            <person name="Lopez S.C."/>
            <person name="Andreopoulos B."/>
            <person name="Pangilinan J."/>
            <person name="Lipzen A."/>
            <person name="Riley R."/>
            <person name="Ahrendt S."/>
            <person name="Ng V."/>
            <person name="Barry K."/>
            <person name="Daum C."/>
            <person name="Grigoriev I.V."/>
            <person name="Hilden K.S."/>
            <person name="Makela M.R."/>
            <person name="de Vries R.P."/>
        </authorList>
    </citation>
    <scope>NUCLEOTIDE SEQUENCE [LARGE SCALE GENOMIC DNA]</scope>
    <source>
        <strain evidence="1 2">CBS 464.89</strain>
    </source>
</reference>
<proteinExistence type="predicted"/>
<evidence type="ECO:0000313" key="1">
    <source>
        <dbReference type="EMBL" id="TBU60213.1"/>
    </source>
</evidence>
<evidence type="ECO:0008006" key="3">
    <source>
        <dbReference type="Google" id="ProtNLM"/>
    </source>
</evidence>
<dbReference type="Gene3D" id="3.80.10.10">
    <property type="entry name" value="Ribonuclease Inhibitor"/>
    <property type="match status" value="1"/>
</dbReference>
<sequence length="502" mass="56846">MQSTPTYVALTSYDLLLHLFDQFHWCNGPSRASLASCARVCRAWQEPASYVLWRKLPALHPLWNLLAARNFSPESKWLSAYWQYIDADDFVKNVITRDRERWNYFLRRASHVREVGIAACGPSELALVRALTGYNKGKSLLPSLQRLSWRHAVPTDTSVLLFSSPSLRDLEVAVSRLGTETGMTINSIVPAGPPRVDPMFIGLSEAAPLLHRLTLSGRQGPGPAIVPHIVKLTHLRELLLYNQSININPEQMSIVFENLCDLESLHAFVVDFSNPAAQAYAPSLRSLRLKGESLDLQGVLSGYLNVPHLRSLILQASDEHYTQKSHNIFHLITQASFALASSLRAISITQMDDPIDVVWNDSHSTLLLEHRRASLRPARARRRRPLPCERPHAVRRRRRGSNRKAWKRVQKLHIAYAPFRAHTHPPLTSLRHFADHCPEPVQLSMTELAIFDTLGFPVVPREGAPPLRFLDLKIPLFVTTMGEGCRRRSLRSILIICSRTWS</sequence>
<gene>
    <name evidence="1" type="ORF">BD310DRAFT_1037922</name>
</gene>
<dbReference type="AlphaFoldDB" id="A0A4Q9PZH5"/>
<organism evidence="1 2">
    <name type="scientific">Dichomitus squalens</name>
    <dbReference type="NCBI Taxonomy" id="114155"/>
    <lineage>
        <taxon>Eukaryota</taxon>
        <taxon>Fungi</taxon>
        <taxon>Dikarya</taxon>
        <taxon>Basidiomycota</taxon>
        <taxon>Agaricomycotina</taxon>
        <taxon>Agaricomycetes</taxon>
        <taxon>Polyporales</taxon>
        <taxon>Polyporaceae</taxon>
        <taxon>Dichomitus</taxon>
    </lineage>
</organism>
<dbReference type="Proteomes" id="UP000292082">
    <property type="component" value="Unassembled WGS sequence"/>
</dbReference>
<keyword evidence="2" id="KW-1185">Reference proteome</keyword>
<name>A0A4Q9PZH5_9APHY</name>
<dbReference type="EMBL" id="ML145106">
    <property type="protein sequence ID" value="TBU60213.1"/>
    <property type="molecule type" value="Genomic_DNA"/>
</dbReference>
<dbReference type="InterPro" id="IPR032675">
    <property type="entry name" value="LRR_dom_sf"/>
</dbReference>
<evidence type="ECO:0000313" key="2">
    <source>
        <dbReference type="Proteomes" id="UP000292082"/>
    </source>
</evidence>
<accession>A0A4Q9PZH5</accession>